<sequence length="121" mass="14163">MEKNPEHTRELLTWIQDAIKAKKLSNPIFTESGIHNAWPFNKFLKQEPYKTIPKKLRDYRSIVYSCPNIIHLDFKNSIEFSNRSLEAIAVLCPKLKYFNLCNNQLGNYISLHVREVGDRGL</sequence>
<accession>A0A397T3N4</accession>
<name>A0A397T3N4_9GLOM</name>
<dbReference type="Gene3D" id="3.80.10.10">
    <property type="entry name" value="Ribonuclease Inhibitor"/>
    <property type="match status" value="1"/>
</dbReference>
<dbReference type="EMBL" id="QKYT01000206">
    <property type="protein sequence ID" value="RIA89761.1"/>
    <property type="molecule type" value="Genomic_DNA"/>
</dbReference>
<protein>
    <recommendedName>
        <fullName evidence="3">F-box domain-containing protein</fullName>
    </recommendedName>
</protein>
<dbReference type="OrthoDB" id="2349470at2759"/>
<keyword evidence="2" id="KW-1185">Reference proteome</keyword>
<gene>
    <name evidence="1" type="ORF">C1645_824332</name>
</gene>
<reference evidence="1 2" key="1">
    <citation type="submission" date="2018-06" db="EMBL/GenBank/DDBJ databases">
        <title>Comparative genomics reveals the genomic features of Rhizophagus irregularis, R. cerebriforme, R. diaphanum and Gigaspora rosea, and their symbiotic lifestyle signature.</title>
        <authorList>
            <person name="Morin E."/>
            <person name="San Clemente H."/>
            <person name="Chen E.C.H."/>
            <person name="De La Providencia I."/>
            <person name="Hainaut M."/>
            <person name="Kuo A."/>
            <person name="Kohler A."/>
            <person name="Murat C."/>
            <person name="Tang N."/>
            <person name="Roy S."/>
            <person name="Loubradou J."/>
            <person name="Henrissat B."/>
            <person name="Grigoriev I.V."/>
            <person name="Corradi N."/>
            <person name="Roux C."/>
            <person name="Martin F.M."/>
        </authorList>
    </citation>
    <scope>NUCLEOTIDE SEQUENCE [LARGE SCALE GENOMIC DNA]</scope>
    <source>
        <strain evidence="1 2">DAOM 227022</strain>
    </source>
</reference>
<dbReference type="AlphaFoldDB" id="A0A397T3N4"/>
<evidence type="ECO:0000313" key="2">
    <source>
        <dbReference type="Proteomes" id="UP000265703"/>
    </source>
</evidence>
<evidence type="ECO:0000313" key="1">
    <source>
        <dbReference type="EMBL" id="RIA89761.1"/>
    </source>
</evidence>
<dbReference type="Proteomes" id="UP000265703">
    <property type="component" value="Unassembled WGS sequence"/>
</dbReference>
<dbReference type="InterPro" id="IPR032675">
    <property type="entry name" value="LRR_dom_sf"/>
</dbReference>
<proteinExistence type="predicted"/>
<comment type="caution">
    <text evidence="1">The sequence shown here is derived from an EMBL/GenBank/DDBJ whole genome shotgun (WGS) entry which is preliminary data.</text>
</comment>
<dbReference type="SUPFAM" id="SSF52047">
    <property type="entry name" value="RNI-like"/>
    <property type="match status" value="1"/>
</dbReference>
<evidence type="ECO:0008006" key="3">
    <source>
        <dbReference type="Google" id="ProtNLM"/>
    </source>
</evidence>
<organism evidence="1 2">
    <name type="scientific">Glomus cerebriforme</name>
    <dbReference type="NCBI Taxonomy" id="658196"/>
    <lineage>
        <taxon>Eukaryota</taxon>
        <taxon>Fungi</taxon>
        <taxon>Fungi incertae sedis</taxon>
        <taxon>Mucoromycota</taxon>
        <taxon>Glomeromycotina</taxon>
        <taxon>Glomeromycetes</taxon>
        <taxon>Glomerales</taxon>
        <taxon>Glomeraceae</taxon>
        <taxon>Glomus</taxon>
    </lineage>
</organism>